<evidence type="ECO:0000313" key="2">
    <source>
        <dbReference type="Proteomes" id="UP001161325"/>
    </source>
</evidence>
<proteinExistence type="predicted"/>
<dbReference type="EMBL" id="BRXS01000002">
    <property type="protein sequence ID" value="GLC24612.1"/>
    <property type="molecule type" value="Genomic_DNA"/>
</dbReference>
<keyword evidence="2" id="KW-1185">Reference proteome</keyword>
<organism evidence="1 2">
    <name type="scientific">Roseisolibacter agri</name>
    <dbReference type="NCBI Taxonomy" id="2014610"/>
    <lineage>
        <taxon>Bacteria</taxon>
        <taxon>Pseudomonadati</taxon>
        <taxon>Gemmatimonadota</taxon>
        <taxon>Gemmatimonadia</taxon>
        <taxon>Gemmatimonadales</taxon>
        <taxon>Gemmatimonadaceae</taxon>
        <taxon>Roseisolibacter</taxon>
    </lineage>
</organism>
<accession>A0AA37V224</accession>
<sequence length="165" mass="17203">MESSHPDVQARAVARGMLTTLGLLCALLAGTWVAGLWGMTQFGTALGRALSGQARLGQCATCTDAPAGAVVLLDGATVATIMQVGRTEGLGGEPRELYLARWHSEVRPDSVPVIALYEVAAGAPRLRLVRRPAPSGVREVGALHFTTERPPIPVFAQVVGRAAAP</sequence>
<evidence type="ECO:0000313" key="1">
    <source>
        <dbReference type="EMBL" id="GLC24612.1"/>
    </source>
</evidence>
<dbReference type="Proteomes" id="UP001161325">
    <property type="component" value="Unassembled WGS sequence"/>
</dbReference>
<protein>
    <submittedName>
        <fullName evidence="1">Uncharacterized protein</fullName>
    </submittedName>
</protein>
<gene>
    <name evidence="1" type="ORF">rosag_11250</name>
</gene>
<name>A0AA37V224_9BACT</name>
<comment type="caution">
    <text evidence="1">The sequence shown here is derived from an EMBL/GenBank/DDBJ whole genome shotgun (WGS) entry which is preliminary data.</text>
</comment>
<reference evidence="1" key="1">
    <citation type="submission" date="2022-08" db="EMBL/GenBank/DDBJ databases">
        <title>Draft genome sequencing of Roseisolibacter agri AW1220.</title>
        <authorList>
            <person name="Tobiishi Y."/>
            <person name="Tonouchi A."/>
        </authorList>
    </citation>
    <scope>NUCLEOTIDE SEQUENCE</scope>
    <source>
        <strain evidence="1">AW1220</strain>
    </source>
</reference>
<dbReference type="AlphaFoldDB" id="A0AA37V224"/>